<gene>
    <name evidence="1" type="ORF">ACFSRZ_11820</name>
</gene>
<accession>A0ABW5LV06</accession>
<dbReference type="EMBL" id="JBHULH010000006">
    <property type="protein sequence ID" value="MFD2568066.1"/>
    <property type="molecule type" value="Genomic_DNA"/>
</dbReference>
<proteinExistence type="predicted"/>
<protein>
    <submittedName>
        <fullName evidence="1">RHS repeat domain-containing protein</fullName>
    </submittedName>
</protein>
<dbReference type="PANTHER" id="PTHR32305:SF15">
    <property type="entry name" value="PROTEIN RHSA-RELATED"/>
    <property type="match status" value="1"/>
</dbReference>
<reference evidence="2" key="1">
    <citation type="journal article" date="2019" name="Int. J. Syst. Evol. Microbiol.">
        <title>The Global Catalogue of Microorganisms (GCM) 10K type strain sequencing project: providing services to taxonomists for standard genome sequencing and annotation.</title>
        <authorList>
            <consortium name="The Broad Institute Genomics Platform"/>
            <consortium name="The Broad Institute Genome Sequencing Center for Infectious Disease"/>
            <person name="Wu L."/>
            <person name="Ma J."/>
        </authorList>
    </citation>
    <scope>NUCLEOTIDE SEQUENCE [LARGE SCALE GENOMIC DNA]</scope>
    <source>
        <strain evidence="2">KCTC 52127</strain>
    </source>
</reference>
<keyword evidence="2" id="KW-1185">Reference proteome</keyword>
<comment type="caution">
    <text evidence="1">The sequence shown here is derived from an EMBL/GenBank/DDBJ whole genome shotgun (WGS) entry which is preliminary data.</text>
</comment>
<dbReference type="NCBIfam" id="TIGR03696">
    <property type="entry name" value="Rhs_assc_core"/>
    <property type="match status" value="1"/>
</dbReference>
<dbReference type="Gene3D" id="2.180.10.10">
    <property type="entry name" value="RHS repeat-associated core"/>
    <property type="match status" value="1"/>
</dbReference>
<name>A0ABW5LV06_9FLAO</name>
<evidence type="ECO:0000313" key="2">
    <source>
        <dbReference type="Proteomes" id="UP001597508"/>
    </source>
</evidence>
<dbReference type="InterPro" id="IPR022385">
    <property type="entry name" value="Rhs_assc_core"/>
</dbReference>
<dbReference type="RefSeq" id="WP_379666776.1">
    <property type="nucleotide sequence ID" value="NZ_JBHULH010000006.1"/>
</dbReference>
<evidence type="ECO:0000313" key="1">
    <source>
        <dbReference type="EMBL" id="MFD2568066.1"/>
    </source>
</evidence>
<sequence>MREQGTYTDSDNNGTINASTEIVEESNYYPFGLKHKGYNNVISSNGNSVAQRFGYNGKELNEELGIDWYDFGARNYDVSLGRWMNLDPLAEKFYEHSPFVYAFNNPVNYIDPDGKAPIDPKKVIKQLNNIVESIDSSLDKAWKMSFNKNKTKVKEHGFSVFSSTVQNTDITISGVIDSEETKYEAKNFKVGNKGSVQFSYSDFKGDKGEEFIALVHTHPYSKSEEARAGESLLGAAFSGADIANMSDYGEGNSQIVEAGSMRFAMVVTDVKKAGKFFKNNSRATIQKNMRSALKAFLKAGQSWSEATINANKSVLKNSGVSLYGTTDKDKKKSKLIQE</sequence>
<dbReference type="Proteomes" id="UP001597508">
    <property type="component" value="Unassembled WGS sequence"/>
</dbReference>
<organism evidence="1 2">
    <name type="scientific">Pseudotenacibaculum haliotis</name>
    <dbReference type="NCBI Taxonomy" id="1862138"/>
    <lineage>
        <taxon>Bacteria</taxon>
        <taxon>Pseudomonadati</taxon>
        <taxon>Bacteroidota</taxon>
        <taxon>Flavobacteriia</taxon>
        <taxon>Flavobacteriales</taxon>
        <taxon>Flavobacteriaceae</taxon>
        <taxon>Pseudotenacibaculum</taxon>
    </lineage>
</organism>
<dbReference type="InterPro" id="IPR050708">
    <property type="entry name" value="T6SS_VgrG/RHS"/>
</dbReference>
<dbReference type="PANTHER" id="PTHR32305">
    <property type="match status" value="1"/>
</dbReference>